<gene>
    <name evidence="2" type="ORF">BDN71DRAFT_1294946</name>
</gene>
<dbReference type="EMBL" id="MU154614">
    <property type="protein sequence ID" value="KAF9491679.1"/>
    <property type="molecule type" value="Genomic_DNA"/>
</dbReference>
<sequence length="388" mass="44418">MVSIVDAKTKIVTCYLFYVEAVQVHLDCTWSQGCAVSFRQLEVYGLGRRLFTKKGCPQAFRWKPRQTKQFWDHISIEYARNECERCDLVVKFHDAMRMAKQAKYDRQGNTHLKIKQMFSFGRSTTLFRVHKHQSYSVHLRFSVVLEFSNSADCLHFIQHDMWKLGYQRITPEQKDGESKIIDDLCEAVAPQASDYRHAEINAIQRCLSESQFFDEYPGPETQVISIRHQAHASNPRHLAHRCHLTLQLAISSETPEDPLIISQVHWSATDSPLAFPSPFNPFQYLSNLHLGFPLPVPRDRNRNSWSLDCQGQGSLTVTISDREVTFSESVNCVPTTNGFTINSTHRSVIVNYIKGDVFLGPISGGNVGGTNNTNHSHSRRTWDRDRDG</sequence>
<evidence type="ECO:0000256" key="1">
    <source>
        <dbReference type="SAM" id="MobiDB-lite"/>
    </source>
</evidence>
<dbReference type="OrthoDB" id="10496683at2759"/>
<organism evidence="2 3">
    <name type="scientific">Pleurotus eryngii</name>
    <name type="common">Boletus of the steppes</name>
    <dbReference type="NCBI Taxonomy" id="5323"/>
    <lineage>
        <taxon>Eukaryota</taxon>
        <taxon>Fungi</taxon>
        <taxon>Dikarya</taxon>
        <taxon>Basidiomycota</taxon>
        <taxon>Agaricomycotina</taxon>
        <taxon>Agaricomycetes</taxon>
        <taxon>Agaricomycetidae</taxon>
        <taxon>Agaricales</taxon>
        <taxon>Pleurotineae</taxon>
        <taxon>Pleurotaceae</taxon>
        <taxon>Pleurotus</taxon>
    </lineage>
</organism>
<name>A0A9P6DCD9_PLEER</name>
<dbReference type="Proteomes" id="UP000807025">
    <property type="component" value="Unassembled WGS sequence"/>
</dbReference>
<keyword evidence="3" id="KW-1185">Reference proteome</keyword>
<comment type="caution">
    <text evidence="2">The sequence shown here is derived from an EMBL/GenBank/DDBJ whole genome shotgun (WGS) entry which is preliminary data.</text>
</comment>
<evidence type="ECO:0000313" key="3">
    <source>
        <dbReference type="Proteomes" id="UP000807025"/>
    </source>
</evidence>
<protein>
    <submittedName>
        <fullName evidence="2">Uncharacterized protein</fullName>
    </submittedName>
</protein>
<evidence type="ECO:0000313" key="2">
    <source>
        <dbReference type="EMBL" id="KAF9491679.1"/>
    </source>
</evidence>
<accession>A0A9P6DCD9</accession>
<reference evidence="2" key="1">
    <citation type="submission" date="2020-11" db="EMBL/GenBank/DDBJ databases">
        <authorList>
            <consortium name="DOE Joint Genome Institute"/>
            <person name="Ahrendt S."/>
            <person name="Riley R."/>
            <person name="Andreopoulos W."/>
            <person name="Labutti K."/>
            <person name="Pangilinan J."/>
            <person name="Ruiz-Duenas F.J."/>
            <person name="Barrasa J.M."/>
            <person name="Sanchez-Garcia M."/>
            <person name="Camarero S."/>
            <person name="Miyauchi S."/>
            <person name="Serrano A."/>
            <person name="Linde D."/>
            <person name="Babiker R."/>
            <person name="Drula E."/>
            <person name="Ayuso-Fernandez I."/>
            <person name="Pacheco R."/>
            <person name="Padilla G."/>
            <person name="Ferreira P."/>
            <person name="Barriuso J."/>
            <person name="Kellner H."/>
            <person name="Castanera R."/>
            <person name="Alfaro M."/>
            <person name="Ramirez L."/>
            <person name="Pisabarro A.G."/>
            <person name="Kuo A."/>
            <person name="Tritt A."/>
            <person name="Lipzen A."/>
            <person name="He G."/>
            <person name="Yan M."/>
            <person name="Ng V."/>
            <person name="Cullen D."/>
            <person name="Martin F."/>
            <person name="Rosso M.-N."/>
            <person name="Henrissat B."/>
            <person name="Hibbett D."/>
            <person name="Martinez A.T."/>
            <person name="Grigoriev I.V."/>
        </authorList>
    </citation>
    <scope>NUCLEOTIDE SEQUENCE</scope>
    <source>
        <strain evidence="2">ATCC 90797</strain>
    </source>
</reference>
<feature type="region of interest" description="Disordered" evidence="1">
    <location>
        <begin position="365"/>
        <end position="388"/>
    </location>
</feature>
<proteinExistence type="predicted"/>
<dbReference type="AlphaFoldDB" id="A0A9P6DCD9"/>